<reference evidence="1 2" key="1">
    <citation type="journal article" date="2012" name="J. Bacteriol.">
        <title>Draft Genome Sequences of the Diarrheagenic Escherichia coli Collection.</title>
        <authorList>
            <person name="Hazen T.H."/>
            <person name="Sahl J.W."/>
            <person name="Redman J.C."/>
            <person name="Morris C.R."/>
            <person name="Daugherty S.C."/>
            <person name="Chibucos M.C."/>
            <person name="Sengamalay N.A."/>
            <person name="Fraser-Liggett C.M."/>
            <person name="Steinsland H."/>
            <person name="Whittam T.S."/>
            <person name="Whittam B."/>
            <person name="Manning S.D."/>
            <person name="Rasko D.A."/>
        </authorList>
    </citation>
    <scope>NUCLEOTIDE SEQUENCE [LARGE SCALE GENOMIC DNA]</scope>
    <source>
        <strain evidence="1 2">DEC2D</strain>
    </source>
</reference>
<dbReference type="Proteomes" id="UP000005272">
    <property type="component" value="Unassembled WGS sequence"/>
</dbReference>
<organism evidence="1 2">
    <name type="scientific">Escherichia coli DEC2D</name>
    <dbReference type="NCBI Taxonomy" id="868141"/>
    <lineage>
        <taxon>Bacteria</taxon>
        <taxon>Pseudomonadati</taxon>
        <taxon>Pseudomonadota</taxon>
        <taxon>Gammaproteobacteria</taxon>
        <taxon>Enterobacterales</taxon>
        <taxon>Enterobacteriaceae</taxon>
        <taxon>Escherichia</taxon>
    </lineage>
</organism>
<sequence length="39" mass="4808">MQSTLLRGNINDRNIIIIKYWEKFIRKFFGIINRHNRTS</sequence>
<gene>
    <name evidence="1" type="ORF">ECDEC2D_2363</name>
</gene>
<proteinExistence type="predicted"/>
<dbReference type="AlphaFoldDB" id="A0A828U4J5"/>
<comment type="caution">
    <text evidence="1">The sequence shown here is derived from an EMBL/GenBank/DDBJ whole genome shotgun (WGS) entry which is preliminary data.</text>
</comment>
<evidence type="ECO:0000313" key="1">
    <source>
        <dbReference type="EMBL" id="EHU45164.1"/>
    </source>
</evidence>
<accession>A0A828U4J5</accession>
<protein>
    <submittedName>
        <fullName evidence="1">Uncharacterized protein</fullName>
    </submittedName>
</protein>
<name>A0A828U4J5_ECOLX</name>
<evidence type="ECO:0000313" key="2">
    <source>
        <dbReference type="Proteomes" id="UP000005272"/>
    </source>
</evidence>
<dbReference type="EMBL" id="AIFC01000022">
    <property type="protein sequence ID" value="EHU45164.1"/>
    <property type="molecule type" value="Genomic_DNA"/>
</dbReference>